<dbReference type="Proteomes" id="UP001501940">
    <property type="component" value="Chromosome 6"/>
</dbReference>
<reference evidence="7" key="3">
    <citation type="submission" date="2025-09" db="UniProtKB">
        <authorList>
            <consortium name="Ensembl"/>
        </authorList>
    </citation>
    <scope>IDENTIFICATION</scope>
</reference>
<evidence type="ECO:0000256" key="1">
    <source>
        <dbReference type="ARBA" id="ARBA00004123"/>
    </source>
</evidence>
<dbReference type="PANTHER" id="PTHR14453:SF70">
    <property type="entry name" value="PROTEIN MONO-ADP-RIBOSYLTRANSFERASE PARP9"/>
    <property type="match status" value="1"/>
</dbReference>
<dbReference type="PROSITE" id="PS51154">
    <property type="entry name" value="MACRO"/>
    <property type="match status" value="1"/>
</dbReference>
<evidence type="ECO:0000256" key="5">
    <source>
        <dbReference type="ARBA" id="ARBA00023242"/>
    </source>
</evidence>
<proteinExistence type="predicted"/>
<accession>A0A3Q1CBI3</accession>
<reference evidence="7" key="2">
    <citation type="submission" date="2025-08" db="UniProtKB">
        <authorList>
            <consortium name="Ensembl"/>
        </authorList>
    </citation>
    <scope>IDENTIFICATION</scope>
</reference>
<keyword evidence="2" id="KW-0328">Glycosyltransferase</keyword>
<protein>
    <recommendedName>
        <fullName evidence="6">Macro domain-containing protein</fullName>
    </recommendedName>
</protein>
<dbReference type="CDD" id="cd02907">
    <property type="entry name" value="Macro_Af1521_BAL-like"/>
    <property type="match status" value="1"/>
</dbReference>
<dbReference type="InterPro" id="IPR002589">
    <property type="entry name" value="Macro_dom"/>
</dbReference>
<dbReference type="GO" id="GO:0003714">
    <property type="term" value="F:transcription corepressor activity"/>
    <property type="evidence" value="ECO:0007669"/>
    <property type="project" value="TreeGrafter"/>
</dbReference>
<dbReference type="GO" id="GO:0005737">
    <property type="term" value="C:cytoplasm"/>
    <property type="evidence" value="ECO:0007669"/>
    <property type="project" value="TreeGrafter"/>
</dbReference>
<keyword evidence="4" id="KW-0520">NAD</keyword>
<dbReference type="SMART" id="SM00506">
    <property type="entry name" value="A1pp"/>
    <property type="match status" value="1"/>
</dbReference>
<evidence type="ECO:0000259" key="6">
    <source>
        <dbReference type="PROSITE" id="PS51154"/>
    </source>
</evidence>
<dbReference type="InterPro" id="IPR052056">
    <property type="entry name" value="Mono-ARTD/PARP"/>
</dbReference>
<dbReference type="SUPFAM" id="SSF52949">
    <property type="entry name" value="Macro domain-like"/>
    <property type="match status" value="1"/>
</dbReference>
<dbReference type="InterPro" id="IPR043472">
    <property type="entry name" value="Macro_dom-like"/>
</dbReference>
<dbReference type="STRING" id="80972.ENSAOCP00000017431"/>
<sequence length="269" mass="28606">SEAQPPAGLPEAERSDPKKYFQTSGRMFLSSIMTEFNCVVVLCPEVQDEDEEENYEGGSSLCYCKVKTTGGVLVSVSRADICSFNADAVVNAANEDLQHIGGLALALLKAAGPELQKTSSDYVSKNGPLRPGDAMVTDAYNLPCKYVVHAVGPRFSDFDKKTSVSRLKTAVKESLRQAETVSCSSVALPAISSGVFGFPVQLCAETIAQAVREYCDGPRGPWSLTEIHLVDNNDSTVRDMAAAVNAEFSDLQPTMTIPPPASRGTGASG</sequence>
<dbReference type="GO" id="GO:0005634">
    <property type="term" value="C:nucleus"/>
    <property type="evidence" value="ECO:0007669"/>
    <property type="project" value="UniProtKB-SubCell"/>
</dbReference>
<dbReference type="GO" id="GO:1990404">
    <property type="term" value="F:NAD+-protein mono-ADP-ribosyltransferase activity"/>
    <property type="evidence" value="ECO:0007669"/>
    <property type="project" value="TreeGrafter"/>
</dbReference>
<organism evidence="7 8">
    <name type="scientific">Amphiprion ocellaris</name>
    <name type="common">Clown anemonefish</name>
    <dbReference type="NCBI Taxonomy" id="80972"/>
    <lineage>
        <taxon>Eukaryota</taxon>
        <taxon>Metazoa</taxon>
        <taxon>Chordata</taxon>
        <taxon>Craniata</taxon>
        <taxon>Vertebrata</taxon>
        <taxon>Euteleostomi</taxon>
        <taxon>Actinopterygii</taxon>
        <taxon>Neopterygii</taxon>
        <taxon>Teleostei</taxon>
        <taxon>Neoteleostei</taxon>
        <taxon>Acanthomorphata</taxon>
        <taxon>Ovalentaria</taxon>
        <taxon>Pomacentridae</taxon>
        <taxon>Amphiprion</taxon>
    </lineage>
</organism>
<reference evidence="7 8" key="1">
    <citation type="submission" date="2022-01" db="EMBL/GenBank/DDBJ databases">
        <title>A chromosome-scale genome assembly of the false clownfish, Amphiprion ocellaris.</title>
        <authorList>
            <person name="Ryu T."/>
        </authorList>
    </citation>
    <scope>NUCLEOTIDE SEQUENCE [LARGE SCALE GENOMIC DNA]</scope>
</reference>
<dbReference type="Pfam" id="PF01661">
    <property type="entry name" value="Macro"/>
    <property type="match status" value="1"/>
</dbReference>
<keyword evidence="8" id="KW-1185">Reference proteome</keyword>
<dbReference type="GeneTree" id="ENSGT00940000165390"/>
<evidence type="ECO:0000256" key="2">
    <source>
        <dbReference type="ARBA" id="ARBA00022676"/>
    </source>
</evidence>
<keyword evidence="5" id="KW-0539">Nucleus</keyword>
<dbReference type="AlphaFoldDB" id="A0A3Q1CBI3"/>
<dbReference type="GO" id="GO:0070212">
    <property type="term" value="P:protein poly-ADP-ribosylation"/>
    <property type="evidence" value="ECO:0007669"/>
    <property type="project" value="TreeGrafter"/>
</dbReference>
<dbReference type="GO" id="GO:0044389">
    <property type="term" value="F:ubiquitin-like protein ligase binding"/>
    <property type="evidence" value="ECO:0007669"/>
    <property type="project" value="TreeGrafter"/>
</dbReference>
<dbReference type="Ensembl" id="ENSAOCT00000032698.2">
    <property type="protein sequence ID" value="ENSAOCP00000017431.2"/>
    <property type="gene ID" value="ENSAOCG00000022500.2"/>
</dbReference>
<evidence type="ECO:0000313" key="8">
    <source>
        <dbReference type="Proteomes" id="UP001501940"/>
    </source>
</evidence>
<dbReference type="GO" id="GO:0060335">
    <property type="term" value="P:positive regulation of type II interferon-mediated signaling pathway"/>
    <property type="evidence" value="ECO:0007669"/>
    <property type="project" value="TreeGrafter"/>
</dbReference>
<dbReference type="GO" id="GO:0003950">
    <property type="term" value="F:NAD+ poly-ADP-ribosyltransferase activity"/>
    <property type="evidence" value="ECO:0007669"/>
    <property type="project" value="TreeGrafter"/>
</dbReference>
<evidence type="ECO:0000256" key="3">
    <source>
        <dbReference type="ARBA" id="ARBA00022679"/>
    </source>
</evidence>
<dbReference type="OMA" id="PDCARIM"/>
<dbReference type="GO" id="GO:0010629">
    <property type="term" value="P:negative regulation of gene expression"/>
    <property type="evidence" value="ECO:0007669"/>
    <property type="project" value="TreeGrafter"/>
</dbReference>
<feature type="domain" description="Macro" evidence="6">
    <location>
        <begin position="61"/>
        <end position="248"/>
    </location>
</feature>
<keyword evidence="3" id="KW-0808">Transferase</keyword>
<comment type="subcellular location">
    <subcellularLocation>
        <location evidence="1">Nucleus</location>
    </subcellularLocation>
</comment>
<evidence type="ECO:0000313" key="7">
    <source>
        <dbReference type="Ensembl" id="ENSAOCP00000017431.2"/>
    </source>
</evidence>
<dbReference type="PANTHER" id="PTHR14453">
    <property type="entry name" value="PARP/ZINC FINGER CCCH TYPE DOMAIN CONTAINING PROTEIN"/>
    <property type="match status" value="1"/>
</dbReference>
<evidence type="ECO:0000256" key="4">
    <source>
        <dbReference type="ARBA" id="ARBA00023027"/>
    </source>
</evidence>
<dbReference type="Gene3D" id="3.40.220.10">
    <property type="entry name" value="Leucine Aminopeptidase, subunit E, domain 1"/>
    <property type="match status" value="1"/>
</dbReference>
<name>A0A3Q1CBI3_AMPOC</name>